<dbReference type="EMBL" id="CP049074">
    <property type="protein sequence ID" value="QKQ99999.1"/>
    <property type="molecule type" value="Genomic_DNA"/>
</dbReference>
<name>A0A6N0NY20_9CREN</name>
<keyword evidence="1" id="KW-0812">Transmembrane</keyword>
<dbReference type="GeneID" id="55641496"/>
<dbReference type="RefSeq" id="WP_174630552.1">
    <property type="nucleotide sequence ID" value="NZ_CP049074.1"/>
</dbReference>
<sequence length="122" mass="13310">MRVKTLVLLSAAIILIVSGIALHSMDRPIPLKTPPLFSIYYLPSGRTTVVQVVNSNTSNFTPYTVANNTFNFVPLTNSVEVMMPSNTSYFVANPPLYAQLWFLPLAAGLAILAILAAKRSKL</sequence>
<dbReference type="KEGG" id="mten:GWK48_06060"/>
<evidence type="ECO:0000313" key="2">
    <source>
        <dbReference type="EMBL" id="QKQ99999.1"/>
    </source>
</evidence>
<protein>
    <submittedName>
        <fullName evidence="2">Uncharacterized protein</fullName>
    </submittedName>
</protein>
<keyword evidence="3" id="KW-1185">Reference proteome</keyword>
<evidence type="ECO:0000256" key="1">
    <source>
        <dbReference type="SAM" id="Phobius"/>
    </source>
</evidence>
<proteinExistence type="predicted"/>
<organism evidence="2 3">
    <name type="scientific">Metallosphaera tengchongensis</name>
    <dbReference type="NCBI Taxonomy" id="1532350"/>
    <lineage>
        <taxon>Archaea</taxon>
        <taxon>Thermoproteota</taxon>
        <taxon>Thermoprotei</taxon>
        <taxon>Sulfolobales</taxon>
        <taxon>Sulfolobaceae</taxon>
        <taxon>Metallosphaera</taxon>
    </lineage>
</organism>
<keyword evidence="1" id="KW-0472">Membrane</keyword>
<dbReference type="AlphaFoldDB" id="A0A6N0NY20"/>
<dbReference type="Proteomes" id="UP000509301">
    <property type="component" value="Chromosome"/>
</dbReference>
<gene>
    <name evidence="2" type="ORF">GWK48_06060</name>
</gene>
<accession>A0A6N0NY20</accession>
<evidence type="ECO:0000313" key="3">
    <source>
        <dbReference type="Proteomes" id="UP000509301"/>
    </source>
</evidence>
<feature type="transmembrane region" description="Helical" evidence="1">
    <location>
        <begin position="96"/>
        <end position="117"/>
    </location>
</feature>
<keyword evidence="1" id="KW-1133">Transmembrane helix</keyword>
<reference evidence="2 3" key="1">
    <citation type="submission" date="2020-02" db="EMBL/GenBank/DDBJ databases">
        <title>Comparative genome analysis reveals the metabolism and evolution of the thermophilic archaeal genus Metallosphaera.</title>
        <authorList>
            <person name="Jiang C."/>
        </authorList>
    </citation>
    <scope>NUCLEOTIDE SEQUENCE [LARGE SCALE GENOMIC DNA]</scope>
    <source>
        <strain evidence="2 3">Ric-A</strain>
    </source>
</reference>